<keyword evidence="3" id="KW-1185">Reference proteome</keyword>
<accession>A0A7G1I359</accession>
<evidence type="ECO:0000313" key="3">
    <source>
        <dbReference type="Proteomes" id="UP000516380"/>
    </source>
</evidence>
<protein>
    <submittedName>
        <fullName evidence="2">Uncharacterized protein</fullName>
    </submittedName>
</protein>
<feature type="region of interest" description="Disordered" evidence="1">
    <location>
        <begin position="58"/>
        <end position="81"/>
    </location>
</feature>
<dbReference type="EMBL" id="AP023343">
    <property type="protein sequence ID" value="BCI85481.1"/>
    <property type="molecule type" value="Genomic_DNA"/>
</dbReference>
<evidence type="ECO:0000256" key="1">
    <source>
        <dbReference type="SAM" id="MobiDB-lite"/>
    </source>
</evidence>
<proteinExistence type="predicted"/>
<reference evidence="2 3" key="1">
    <citation type="submission" date="2020-07" db="EMBL/GenBank/DDBJ databases">
        <title>Mycobacterium kansasii (former subtype) with zoonotic potential isolated from diseased indoor pet cat, Japan.</title>
        <authorList>
            <person name="Fukano H."/>
            <person name="Terazono T."/>
            <person name="Hoshino Y."/>
        </authorList>
    </citation>
    <scope>NUCLEOTIDE SEQUENCE [LARGE SCALE GENOMIC DNA]</scope>
    <source>
        <strain evidence="2 3">Kuro-I</strain>
    </source>
</reference>
<evidence type="ECO:0000313" key="2">
    <source>
        <dbReference type="EMBL" id="BCI85481.1"/>
    </source>
</evidence>
<organism evidence="2 3">
    <name type="scientific">Mycobacterium kansasii</name>
    <dbReference type="NCBI Taxonomy" id="1768"/>
    <lineage>
        <taxon>Bacteria</taxon>
        <taxon>Bacillati</taxon>
        <taxon>Actinomycetota</taxon>
        <taxon>Actinomycetes</taxon>
        <taxon>Mycobacteriales</taxon>
        <taxon>Mycobacteriaceae</taxon>
        <taxon>Mycobacterium</taxon>
    </lineage>
</organism>
<gene>
    <name evidence="2" type="ORF">NIIDMKKI_06870</name>
</gene>
<dbReference type="AlphaFoldDB" id="A0A7G1I359"/>
<dbReference type="Proteomes" id="UP000516380">
    <property type="component" value="Chromosome"/>
</dbReference>
<sequence length="81" mass="8525">MDPASESARAATVLAEKFHRGDMEMVLLVNSDSGVQDGPARVIGTDITRQLAESPFVAQVASPGTHPDRPPAWSAPTASPR</sequence>
<name>A0A7G1I359_MYCKA</name>